<feature type="region of interest" description="Disordered" evidence="1">
    <location>
        <begin position="322"/>
        <end position="381"/>
    </location>
</feature>
<accession>A0A9W8TRW9</accession>
<dbReference type="AlphaFoldDB" id="A0A9W8TRW9"/>
<reference evidence="3" key="1">
    <citation type="submission" date="2022-07" db="EMBL/GenBank/DDBJ databases">
        <title>Genome Sequence of Xylaria arbuscula.</title>
        <authorList>
            <person name="Buettner E."/>
        </authorList>
    </citation>
    <scope>NUCLEOTIDE SEQUENCE</scope>
    <source>
        <strain evidence="3">VT107</strain>
    </source>
</reference>
<evidence type="ECO:0000256" key="2">
    <source>
        <dbReference type="SAM" id="SignalP"/>
    </source>
</evidence>
<evidence type="ECO:0000313" key="3">
    <source>
        <dbReference type="EMBL" id="KAJ3580105.1"/>
    </source>
</evidence>
<dbReference type="Proteomes" id="UP001148614">
    <property type="component" value="Unassembled WGS sequence"/>
</dbReference>
<feature type="compositionally biased region" description="Low complexity" evidence="1">
    <location>
        <begin position="330"/>
        <end position="344"/>
    </location>
</feature>
<feature type="signal peptide" evidence="2">
    <location>
        <begin position="1"/>
        <end position="19"/>
    </location>
</feature>
<proteinExistence type="predicted"/>
<dbReference type="EMBL" id="JANPWZ010000030">
    <property type="protein sequence ID" value="KAJ3580105.1"/>
    <property type="molecule type" value="Genomic_DNA"/>
</dbReference>
<comment type="caution">
    <text evidence="3">The sequence shown here is derived from an EMBL/GenBank/DDBJ whole genome shotgun (WGS) entry which is preliminary data.</text>
</comment>
<dbReference type="SUPFAM" id="SSF52058">
    <property type="entry name" value="L domain-like"/>
    <property type="match status" value="2"/>
</dbReference>
<evidence type="ECO:0000313" key="4">
    <source>
        <dbReference type="Proteomes" id="UP001148614"/>
    </source>
</evidence>
<evidence type="ECO:0000256" key="1">
    <source>
        <dbReference type="SAM" id="MobiDB-lite"/>
    </source>
</evidence>
<keyword evidence="4" id="KW-1185">Reference proteome</keyword>
<organism evidence="3 4">
    <name type="scientific">Xylaria arbuscula</name>
    <dbReference type="NCBI Taxonomy" id="114810"/>
    <lineage>
        <taxon>Eukaryota</taxon>
        <taxon>Fungi</taxon>
        <taxon>Dikarya</taxon>
        <taxon>Ascomycota</taxon>
        <taxon>Pezizomycotina</taxon>
        <taxon>Sordariomycetes</taxon>
        <taxon>Xylariomycetidae</taxon>
        <taxon>Xylariales</taxon>
        <taxon>Xylariaceae</taxon>
        <taxon>Xylaria</taxon>
    </lineage>
</organism>
<protein>
    <recommendedName>
        <fullName evidence="5">Receptor L-domain domain-containing protein</fullName>
    </recommendedName>
</protein>
<name>A0A9W8TRW9_9PEZI</name>
<feature type="compositionally biased region" description="Polar residues" evidence="1">
    <location>
        <begin position="347"/>
        <end position="381"/>
    </location>
</feature>
<gene>
    <name evidence="3" type="ORF">NPX13_g468</name>
</gene>
<feature type="chain" id="PRO_5040967246" description="Receptor L-domain domain-containing protein" evidence="2">
    <location>
        <begin position="20"/>
        <end position="404"/>
    </location>
</feature>
<sequence length="404" mass="43747">MLKLLTCLYTLPLLRGSLADCGIDGGTTILANPNFAILDELEACTTIFGDILVDPEFVYLILEGPQEITGTIIAHDNTILKAVSLPDVKKLGGFSFVNPQIDGNVNFPEVTEIGNLEWKDIFFPYQFSTFSWSASKLIKVSSLYVESTYLSGFVPDDDPSVDWPTYGSLEQLEMADNIRIVDNKRMNEIVLPGLKTVSGGQRDGDNYLVSFAALESTGNLVVYDDSPYRGALEGKIDLPVLNHVFGDLNFTDIERVTEISVPALTNVDSGLYVLNNGGLSDLEFPELRRVNHVVIDDQHADGAFEAISFPVLEEIGDTVATTATSQTDQTGAPATTTTTAAAGTEIPKQTESSIATEDTGPSPTDENAADTSETAPVRSNASSLKLPFARIMSLFKLIRDTEVE</sequence>
<keyword evidence="2" id="KW-0732">Signal</keyword>
<evidence type="ECO:0008006" key="5">
    <source>
        <dbReference type="Google" id="ProtNLM"/>
    </source>
</evidence>